<dbReference type="InterPro" id="IPR049883">
    <property type="entry name" value="NOTCH1_EGF-like"/>
</dbReference>
<feature type="domain" description="EGF-like calcium-binding" evidence="3">
    <location>
        <begin position="100"/>
        <end position="141"/>
    </location>
</feature>
<dbReference type="AlphaFoldDB" id="A0A7R9KHP9"/>
<organism evidence="4">
    <name type="scientific">Medioppia subpectinata</name>
    <dbReference type="NCBI Taxonomy" id="1979941"/>
    <lineage>
        <taxon>Eukaryota</taxon>
        <taxon>Metazoa</taxon>
        <taxon>Ecdysozoa</taxon>
        <taxon>Arthropoda</taxon>
        <taxon>Chelicerata</taxon>
        <taxon>Arachnida</taxon>
        <taxon>Acari</taxon>
        <taxon>Acariformes</taxon>
        <taxon>Sarcoptiformes</taxon>
        <taxon>Oribatida</taxon>
        <taxon>Brachypylina</taxon>
        <taxon>Oppioidea</taxon>
        <taxon>Oppiidae</taxon>
        <taxon>Medioppia</taxon>
    </lineage>
</organism>
<dbReference type="Gene3D" id="2.120.10.30">
    <property type="entry name" value="TolB, C-terminal domain"/>
    <property type="match status" value="1"/>
</dbReference>
<dbReference type="PANTHER" id="PTHR46513">
    <property type="entry name" value="VITELLOGENIN RECEPTOR-LIKE PROTEIN-RELATED-RELATED"/>
    <property type="match status" value="1"/>
</dbReference>
<evidence type="ECO:0000259" key="3">
    <source>
        <dbReference type="SMART" id="SM00179"/>
    </source>
</evidence>
<dbReference type="PROSITE" id="PS00010">
    <property type="entry name" value="ASX_HYDROXYL"/>
    <property type="match status" value="1"/>
</dbReference>
<dbReference type="InterPro" id="IPR011042">
    <property type="entry name" value="6-blade_b-propeller_TolB-like"/>
</dbReference>
<keyword evidence="5" id="KW-1185">Reference proteome</keyword>
<proteinExistence type="predicted"/>
<dbReference type="OrthoDB" id="6431673at2759"/>
<evidence type="ECO:0000313" key="4">
    <source>
        <dbReference type="EMBL" id="CAD7623410.1"/>
    </source>
</evidence>
<dbReference type="SUPFAM" id="SSF63825">
    <property type="entry name" value="YWTD domain"/>
    <property type="match status" value="1"/>
</dbReference>
<sequence length="332" mass="37665">MQKSSTDSELFDKLTRAQPKFGPKTDHGNAHGLKYPCVRKGIYRGVGHCVPKRECCSKNLWQYNHFDSGDCGFKQFCCIHDVLCQSCSEGTRDVNNRCVDINECEETYGLCSGHGCVNINGSYTCQCLPGYQINGNESNVEMLYSGTLLPQSIDYSIAGNYMAWIDMTLNQINVAPIVAKTASLVSERTAIRFSKNPICVTIDWIHDLLYWIDLDTRTINVLNVLKPYDYYPVVNVTNQEPHDLVVNVMDNSLVWNHLGIKPRIVRSFQDGSNETTLYSNDKQIFCLSIDVFIKRYYFLDIHFTLYSIDFNGADERKIFSSGSLLNNINSLS</sequence>
<evidence type="ECO:0000313" key="5">
    <source>
        <dbReference type="Proteomes" id="UP000759131"/>
    </source>
</evidence>
<keyword evidence="2" id="KW-1015">Disulfide bond</keyword>
<protein>
    <recommendedName>
        <fullName evidence="3">EGF-like calcium-binding domain-containing protein</fullName>
    </recommendedName>
</protein>
<dbReference type="Proteomes" id="UP000759131">
    <property type="component" value="Unassembled WGS sequence"/>
</dbReference>
<dbReference type="EMBL" id="CAJPIZ010001650">
    <property type="protein sequence ID" value="CAG2103840.1"/>
    <property type="molecule type" value="Genomic_DNA"/>
</dbReference>
<reference evidence="4" key="1">
    <citation type="submission" date="2020-11" db="EMBL/GenBank/DDBJ databases">
        <authorList>
            <person name="Tran Van P."/>
        </authorList>
    </citation>
    <scope>NUCLEOTIDE SEQUENCE</scope>
</reference>
<dbReference type="Gene3D" id="2.10.25.10">
    <property type="entry name" value="Laminin"/>
    <property type="match status" value="1"/>
</dbReference>
<name>A0A7R9KHP9_9ACAR</name>
<dbReference type="InterPro" id="IPR018097">
    <property type="entry name" value="EGF_Ca-bd_CS"/>
</dbReference>
<dbReference type="EMBL" id="OC856225">
    <property type="protein sequence ID" value="CAD7623410.1"/>
    <property type="molecule type" value="Genomic_DNA"/>
</dbReference>
<dbReference type="GO" id="GO:0005509">
    <property type="term" value="F:calcium ion binding"/>
    <property type="evidence" value="ECO:0007669"/>
    <property type="project" value="InterPro"/>
</dbReference>
<dbReference type="InterPro" id="IPR001881">
    <property type="entry name" value="EGF-like_Ca-bd_dom"/>
</dbReference>
<dbReference type="SUPFAM" id="SSF57196">
    <property type="entry name" value="EGF/Laminin"/>
    <property type="match status" value="1"/>
</dbReference>
<dbReference type="InterPro" id="IPR050778">
    <property type="entry name" value="Cueball_EGF_LRP_Nidogen"/>
</dbReference>
<dbReference type="CDD" id="cd00054">
    <property type="entry name" value="EGF_CA"/>
    <property type="match status" value="1"/>
</dbReference>
<dbReference type="Pfam" id="PF07645">
    <property type="entry name" value="EGF_CA"/>
    <property type="match status" value="1"/>
</dbReference>
<gene>
    <name evidence="4" type="ORF">OSB1V03_LOCUS3866</name>
</gene>
<keyword evidence="1" id="KW-0245">EGF-like domain</keyword>
<dbReference type="PROSITE" id="PS01187">
    <property type="entry name" value="EGF_CA"/>
    <property type="match status" value="1"/>
</dbReference>
<dbReference type="SMART" id="SM00179">
    <property type="entry name" value="EGF_CA"/>
    <property type="match status" value="1"/>
</dbReference>
<feature type="non-terminal residue" evidence="4">
    <location>
        <position position="332"/>
    </location>
</feature>
<evidence type="ECO:0000256" key="2">
    <source>
        <dbReference type="ARBA" id="ARBA00023157"/>
    </source>
</evidence>
<evidence type="ECO:0000256" key="1">
    <source>
        <dbReference type="ARBA" id="ARBA00022536"/>
    </source>
</evidence>
<dbReference type="InterPro" id="IPR000152">
    <property type="entry name" value="EGF-type_Asp/Asn_hydroxyl_site"/>
</dbReference>
<accession>A0A7R9KHP9</accession>